<feature type="active site" evidence="10">
    <location>
        <position position="60"/>
    </location>
</feature>
<dbReference type="InterPro" id="IPR005467">
    <property type="entry name" value="His_kinase_dom"/>
</dbReference>
<dbReference type="InterPro" id="IPR036804">
    <property type="entry name" value="CheR_N_sf"/>
</dbReference>
<dbReference type="InterPro" id="IPR022641">
    <property type="entry name" value="CheR_N"/>
</dbReference>
<dbReference type="Pfam" id="PF03705">
    <property type="entry name" value="CheR_N"/>
    <property type="match status" value="1"/>
</dbReference>
<dbReference type="Gene3D" id="1.10.155.10">
    <property type="entry name" value="Chemotaxis receptor methyltransferase CheR, N-terminal domain"/>
    <property type="match status" value="1"/>
</dbReference>
<keyword evidence="9" id="KW-0902">Two-component regulatory system</keyword>
<dbReference type="SMART" id="SM00388">
    <property type="entry name" value="HisKA"/>
    <property type="match status" value="1"/>
</dbReference>
<protein>
    <submittedName>
        <fullName evidence="17">Chemotaxis protein CheB</fullName>
    </submittedName>
</protein>
<feature type="domain" description="Histidine kinase" evidence="12">
    <location>
        <begin position="995"/>
        <end position="1199"/>
    </location>
</feature>
<evidence type="ECO:0000256" key="7">
    <source>
        <dbReference type="ARBA" id="ARBA00022777"/>
    </source>
</evidence>
<comment type="caution">
    <text evidence="17">The sequence shown here is derived from an EMBL/GenBank/DDBJ whole genome shotgun (WGS) entry which is preliminary data.</text>
</comment>
<feature type="domain" description="CheB-type methylesterase" evidence="15">
    <location>
        <begin position="21"/>
        <end position="204"/>
    </location>
</feature>
<feature type="coiled-coil region" evidence="11">
    <location>
        <begin position="659"/>
        <end position="728"/>
    </location>
</feature>
<dbReference type="SUPFAM" id="SSF47384">
    <property type="entry name" value="Homodimeric domain of signal transducing histidine kinase"/>
    <property type="match status" value="1"/>
</dbReference>
<dbReference type="InterPro" id="IPR003661">
    <property type="entry name" value="HisK_dim/P_dom"/>
</dbReference>
<feature type="domain" description="PAC" evidence="14">
    <location>
        <begin position="930"/>
        <end position="982"/>
    </location>
</feature>
<evidence type="ECO:0000259" key="15">
    <source>
        <dbReference type="PROSITE" id="PS50122"/>
    </source>
</evidence>
<dbReference type="SUPFAM" id="SSF52738">
    <property type="entry name" value="Methylesterase CheB, C-terminal domain"/>
    <property type="match status" value="1"/>
</dbReference>
<dbReference type="Gene3D" id="3.30.565.10">
    <property type="entry name" value="Histidine kinase-like ATPase, C-terminal domain"/>
    <property type="match status" value="1"/>
</dbReference>
<evidence type="ECO:0000259" key="12">
    <source>
        <dbReference type="PROSITE" id="PS50109"/>
    </source>
</evidence>
<dbReference type="CDD" id="cd00075">
    <property type="entry name" value="HATPase"/>
    <property type="match status" value="1"/>
</dbReference>
<dbReference type="SMART" id="SM00387">
    <property type="entry name" value="HATPase_c"/>
    <property type="match status" value="1"/>
</dbReference>
<keyword evidence="5" id="KW-0949">S-adenosyl-L-methionine</keyword>
<dbReference type="Pfam" id="PF00512">
    <property type="entry name" value="HisKA"/>
    <property type="match status" value="1"/>
</dbReference>
<dbReference type="Pfam" id="PF13596">
    <property type="entry name" value="PAS_10"/>
    <property type="match status" value="1"/>
</dbReference>
<dbReference type="InterPro" id="IPR000700">
    <property type="entry name" value="PAS-assoc_C"/>
</dbReference>
<dbReference type="CDD" id="cd00130">
    <property type="entry name" value="PAS"/>
    <property type="match status" value="1"/>
</dbReference>
<dbReference type="InterPro" id="IPR022642">
    <property type="entry name" value="CheR_C"/>
</dbReference>
<keyword evidence="3" id="KW-0489">Methyltransferase</keyword>
<comment type="catalytic activity">
    <reaction evidence="1">
        <text>ATP + protein L-histidine = ADP + protein N-phospho-L-histidine.</text>
        <dbReference type="EC" id="2.7.13.3"/>
    </reaction>
</comment>
<dbReference type="SMART" id="SM00091">
    <property type="entry name" value="PAS"/>
    <property type="match status" value="1"/>
</dbReference>
<dbReference type="Proteomes" id="UP001597541">
    <property type="component" value="Unassembled WGS sequence"/>
</dbReference>
<feature type="active site" evidence="10">
    <location>
        <position position="33"/>
    </location>
</feature>
<evidence type="ECO:0000256" key="8">
    <source>
        <dbReference type="ARBA" id="ARBA00022840"/>
    </source>
</evidence>
<feature type="active site" evidence="10">
    <location>
        <position position="152"/>
    </location>
</feature>
<dbReference type="PROSITE" id="PS50123">
    <property type="entry name" value="CHER"/>
    <property type="match status" value="1"/>
</dbReference>
<name>A0ABW5PEK1_9BACL</name>
<evidence type="ECO:0000256" key="5">
    <source>
        <dbReference type="ARBA" id="ARBA00022691"/>
    </source>
</evidence>
<keyword evidence="11" id="KW-0175">Coiled coil</keyword>
<evidence type="ECO:0000256" key="3">
    <source>
        <dbReference type="ARBA" id="ARBA00022603"/>
    </source>
</evidence>
<dbReference type="InterPro" id="IPR000780">
    <property type="entry name" value="CheR_MeTrfase"/>
</dbReference>
<organism evidence="17 18">
    <name type="scientific">Paenibacillus gansuensis</name>
    <dbReference type="NCBI Taxonomy" id="306542"/>
    <lineage>
        <taxon>Bacteria</taxon>
        <taxon>Bacillati</taxon>
        <taxon>Bacillota</taxon>
        <taxon>Bacilli</taxon>
        <taxon>Bacillales</taxon>
        <taxon>Paenibacillaceae</taxon>
        <taxon>Paenibacillus</taxon>
    </lineage>
</organism>
<dbReference type="SMART" id="SM00086">
    <property type="entry name" value="PAC"/>
    <property type="match status" value="2"/>
</dbReference>
<keyword evidence="10" id="KW-0145">Chemotaxis</keyword>
<dbReference type="Pfam" id="PF13426">
    <property type="entry name" value="PAS_9"/>
    <property type="match status" value="1"/>
</dbReference>
<keyword evidence="6" id="KW-0547">Nucleotide-binding</keyword>
<dbReference type="SUPFAM" id="SSF55874">
    <property type="entry name" value="ATPase domain of HSP90 chaperone/DNA topoisomerase II/histidine kinase"/>
    <property type="match status" value="1"/>
</dbReference>
<dbReference type="InterPro" id="IPR036890">
    <property type="entry name" value="HATPase_C_sf"/>
</dbReference>
<evidence type="ECO:0000256" key="2">
    <source>
        <dbReference type="ARBA" id="ARBA00001541"/>
    </source>
</evidence>
<evidence type="ECO:0000313" key="18">
    <source>
        <dbReference type="Proteomes" id="UP001597541"/>
    </source>
</evidence>
<dbReference type="EMBL" id="JBHUME010000008">
    <property type="protein sequence ID" value="MFD2613274.1"/>
    <property type="molecule type" value="Genomic_DNA"/>
</dbReference>
<dbReference type="Pfam" id="PF01739">
    <property type="entry name" value="CheR"/>
    <property type="match status" value="1"/>
</dbReference>
<dbReference type="PANTHER" id="PTHR24422">
    <property type="entry name" value="CHEMOTAXIS PROTEIN METHYLTRANSFERASE"/>
    <property type="match status" value="1"/>
</dbReference>
<keyword evidence="18" id="KW-1185">Reference proteome</keyword>
<dbReference type="InterPro" id="IPR029063">
    <property type="entry name" value="SAM-dependent_MTases_sf"/>
</dbReference>
<dbReference type="PROSITE" id="PS50122">
    <property type="entry name" value="CHEB"/>
    <property type="match status" value="1"/>
</dbReference>
<dbReference type="PROSITE" id="PS50112">
    <property type="entry name" value="PAS"/>
    <property type="match status" value="1"/>
</dbReference>
<dbReference type="InterPro" id="IPR036097">
    <property type="entry name" value="HisK_dim/P_sf"/>
</dbReference>
<dbReference type="InterPro" id="IPR001610">
    <property type="entry name" value="PAC"/>
</dbReference>
<dbReference type="SUPFAM" id="SSF53335">
    <property type="entry name" value="S-adenosyl-L-methionine-dependent methyltransferases"/>
    <property type="match status" value="1"/>
</dbReference>
<dbReference type="SMART" id="SM00138">
    <property type="entry name" value="MeTrc"/>
    <property type="match status" value="1"/>
</dbReference>
<dbReference type="NCBIfam" id="TIGR00229">
    <property type="entry name" value="sensory_box"/>
    <property type="match status" value="1"/>
</dbReference>
<evidence type="ECO:0000256" key="9">
    <source>
        <dbReference type="ARBA" id="ARBA00023012"/>
    </source>
</evidence>
<dbReference type="InterPro" id="IPR000673">
    <property type="entry name" value="Sig_transdc_resp-reg_Me-estase"/>
</dbReference>
<keyword evidence="10" id="KW-0378">Hydrolase</keyword>
<dbReference type="Gene3D" id="3.30.450.20">
    <property type="entry name" value="PAS domain"/>
    <property type="match status" value="2"/>
</dbReference>
<evidence type="ECO:0000259" key="14">
    <source>
        <dbReference type="PROSITE" id="PS50113"/>
    </source>
</evidence>
<evidence type="ECO:0000256" key="1">
    <source>
        <dbReference type="ARBA" id="ARBA00000085"/>
    </source>
</evidence>
<dbReference type="InterPro" id="IPR000014">
    <property type="entry name" value="PAS"/>
</dbReference>
<evidence type="ECO:0000256" key="10">
    <source>
        <dbReference type="PROSITE-ProRule" id="PRU00050"/>
    </source>
</evidence>
<dbReference type="Gene3D" id="1.10.287.130">
    <property type="match status" value="1"/>
</dbReference>
<proteinExistence type="predicted"/>
<keyword evidence="8" id="KW-0067">ATP-binding</keyword>
<keyword evidence="7" id="KW-0418">Kinase</keyword>
<comment type="catalytic activity">
    <reaction evidence="2">
        <text>L-glutamyl-[protein] + S-adenosyl-L-methionine = [protein]-L-glutamate 5-O-methyl ester + S-adenosyl-L-homocysteine</text>
        <dbReference type="Rhea" id="RHEA:24452"/>
        <dbReference type="Rhea" id="RHEA-COMP:10208"/>
        <dbReference type="Rhea" id="RHEA-COMP:10311"/>
        <dbReference type="ChEBI" id="CHEBI:29973"/>
        <dbReference type="ChEBI" id="CHEBI:57856"/>
        <dbReference type="ChEBI" id="CHEBI:59789"/>
        <dbReference type="ChEBI" id="CHEBI:82795"/>
        <dbReference type="EC" id="2.1.1.80"/>
    </reaction>
</comment>
<dbReference type="PANTHER" id="PTHR24422:SF27">
    <property type="entry name" value="PROTEIN-GLUTAMATE O-METHYLTRANSFERASE"/>
    <property type="match status" value="1"/>
</dbReference>
<dbReference type="InterPro" id="IPR050903">
    <property type="entry name" value="Bact_Chemotaxis_MeTrfase"/>
</dbReference>
<evidence type="ECO:0000313" key="17">
    <source>
        <dbReference type="EMBL" id="MFD2613274.1"/>
    </source>
</evidence>
<evidence type="ECO:0000256" key="11">
    <source>
        <dbReference type="SAM" id="Coils"/>
    </source>
</evidence>
<dbReference type="InterPro" id="IPR035909">
    <property type="entry name" value="CheB_C"/>
</dbReference>
<dbReference type="PROSITE" id="PS50113">
    <property type="entry name" value="PAC"/>
    <property type="match status" value="2"/>
</dbReference>
<evidence type="ECO:0000259" key="13">
    <source>
        <dbReference type="PROSITE" id="PS50112"/>
    </source>
</evidence>
<dbReference type="PROSITE" id="PS50109">
    <property type="entry name" value="HIS_KIN"/>
    <property type="match status" value="1"/>
</dbReference>
<gene>
    <name evidence="17" type="ORF">ACFSUF_12660</name>
</gene>
<sequence>MAKPTNPTGGGKQNRTGASHFIEPTHIVGIGASAGGLEALGALLDYLPKDSGMGFVIVQHLSPHYKSFMVELLSKHTGMSIVQAEDGMKVEANRVYMIPPKQIMTISSGLLKLTEKLPNTGLHLSIDIFLRSLAGDIGDKAIAVILSGTGSDGSKGIHDIKKAGGIVFVQDEQSAKFDGMPRSAVLTGSADYVLNPKEIAEELVKIKGFEGPLHEEGEEHLVFDSSMEPWIDKIYRMILQVSGIDFSFYKKNSIFRRIERRMQLSNIADIEKYVEYLEQSTNELYQLRKDLLIGVTHFFRDPQAFELLHDKVISRICETKQPDAEIRVWVAACSTGEEAYSIAILFREYMDLHGYTNPIKIFATDLEKDSIDFAAQGIYPETISKSVPPERLENYFTRDGDTFMIRKEIRKMIVFAPHNITKDPPFSNLDLITCRNMLIYLQSEMQKKIISMFHFALNQDGFLFLGPSETIGRFTSHFAPFDRKWNIFQQRETNGKYSGMLGPNHSSMVVPHVTSNTSAKSDLPDNKKTDDIYMTFVDEHMEPCLVIDENHDIVHMSGSVSSFLNVSKGRPSWNIYKMLDSQLAVAITTAAQKVRKDKLPITYYGLKRESEPEAAPLNMTIKPFSLNSKAYEQLILVSLEESVKVNAAALTGGADFDVDNQLNQRMIELEEELRKAEEKLQATVEELETSNEELQATNEELVAANEELQSTNEELQSVNEELVTVNTEFQYKIQELTDLNNDMDNFLNSTKIGTIFLDTNMCIRRYTPAITSEIHLMDVDYGRPISHLSHNFKYEHLLKDCRKVLKTLVPLEREIQSKTGKWYSMRILPYRTFDHQIKGIVMTFVDITELKTVNEELVKLSYAIQQSPGTIVITDTDGRIEYVNPTFMQLTGYVQDEVLGKNVHFLIGGEENGSNKFKEMKDSLLAGGDWTGEFESRHKDGRLYWESVKMLPIKNKKGETIHYLRMSEDITDQKHAEELLRKSEMLSALGQMAAGIAHEIRNPLTALKGFTKLISSGKHSDSYISIMAAELERIELIVSELLILAKPQALAFNSREITPIIEDVIMLVATQAIMNNVEIETCYDDILPEIHCVENQLKQVFLNVLKNAIESMKKGGKVTVRVSAVNQEGVVVEITDQGSGIPKALIAKLGEPFYSTKNKGTGLGLMVSYKIIENHQGTITVNSIENEGTTVSIFLPTFV</sequence>
<keyword evidence="4" id="KW-0808">Transferase</keyword>
<dbReference type="RefSeq" id="WP_377603273.1">
    <property type="nucleotide sequence ID" value="NZ_JBHUME010000008.1"/>
</dbReference>
<dbReference type="SUPFAM" id="SSF55785">
    <property type="entry name" value="PYP-like sensor domain (PAS domain)"/>
    <property type="match status" value="2"/>
</dbReference>
<reference evidence="18" key="1">
    <citation type="journal article" date="2019" name="Int. J. Syst. Evol. Microbiol.">
        <title>The Global Catalogue of Microorganisms (GCM) 10K type strain sequencing project: providing services to taxonomists for standard genome sequencing and annotation.</title>
        <authorList>
            <consortium name="The Broad Institute Genomics Platform"/>
            <consortium name="The Broad Institute Genome Sequencing Center for Infectious Disease"/>
            <person name="Wu L."/>
            <person name="Ma J."/>
        </authorList>
    </citation>
    <scope>NUCLEOTIDE SEQUENCE [LARGE SCALE GENOMIC DNA]</scope>
    <source>
        <strain evidence="18">KCTC 3950</strain>
    </source>
</reference>
<dbReference type="Pfam" id="PF02518">
    <property type="entry name" value="HATPase_c"/>
    <property type="match status" value="1"/>
</dbReference>
<feature type="domain" description="PAC" evidence="14">
    <location>
        <begin position="809"/>
        <end position="859"/>
    </location>
</feature>
<dbReference type="CDD" id="cd16434">
    <property type="entry name" value="CheB-CheR_fusion"/>
    <property type="match status" value="1"/>
</dbReference>
<evidence type="ECO:0000256" key="6">
    <source>
        <dbReference type="ARBA" id="ARBA00022741"/>
    </source>
</evidence>
<evidence type="ECO:0000256" key="4">
    <source>
        <dbReference type="ARBA" id="ARBA00022679"/>
    </source>
</evidence>
<dbReference type="Gene3D" id="3.40.50.180">
    <property type="entry name" value="Methylesterase CheB, C-terminal domain"/>
    <property type="match status" value="1"/>
</dbReference>
<dbReference type="InterPro" id="IPR035965">
    <property type="entry name" value="PAS-like_dom_sf"/>
</dbReference>
<feature type="domain" description="PAS" evidence="13">
    <location>
        <begin position="856"/>
        <end position="902"/>
    </location>
</feature>
<dbReference type="SUPFAM" id="SSF47757">
    <property type="entry name" value="Chemotaxis receptor methyltransferase CheR, N-terminal domain"/>
    <property type="match status" value="1"/>
</dbReference>
<dbReference type="Pfam" id="PF01339">
    <property type="entry name" value="CheB_methylest"/>
    <property type="match status" value="1"/>
</dbReference>
<evidence type="ECO:0000259" key="16">
    <source>
        <dbReference type="PROSITE" id="PS50123"/>
    </source>
</evidence>
<dbReference type="Gene3D" id="3.40.50.150">
    <property type="entry name" value="Vaccinia Virus protein VP39"/>
    <property type="match status" value="1"/>
</dbReference>
<dbReference type="CDD" id="cd00082">
    <property type="entry name" value="HisKA"/>
    <property type="match status" value="1"/>
</dbReference>
<dbReference type="PRINTS" id="PR00996">
    <property type="entry name" value="CHERMTFRASE"/>
</dbReference>
<feature type="domain" description="CheR-type methyltransferase" evidence="16">
    <location>
        <begin position="231"/>
        <end position="494"/>
    </location>
</feature>
<dbReference type="InterPro" id="IPR003594">
    <property type="entry name" value="HATPase_dom"/>
</dbReference>
<accession>A0ABW5PEK1</accession>